<keyword evidence="3" id="KW-1185">Reference proteome</keyword>
<dbReference type="RefSeq" id="WP_251223694.1">
    <property type="nucleotide sequence ID" value="NZ_JAMBOL010000010.1"/>
</dbReference>
<evidence type="ECO:0000256" key="1">
    <source>
        <dbReference type="SAM" id="MobiDB-lite"/>
    </source>
</evidence>
<feature type="compositionally biased region" description="Polar residues" evidence="1">
    <location>
        <begin position="1"/>
        <end position="14"/>
    </location>
</feature>
<evidence type="ECO:0000313" key="2">
    <source>
        <dbReference type="EMBL" id="MCM3714927.1"/>
    </source>
</evidence>
<feature type="region of interest" description="Disordered" evidence="1">
    <location>
        <begin position="536"/>
        <end position="555"/>
    </location>
</feature>
<gene>
    <name evidence="2" type="ORF">M3202_12635</name>
</gene>
<reference evidence="2" key="1">
    <citation type="submission" date="2022-05" db="EMBL/GenBank/DDBJ databases">
        <title>Comparative Genomics of Spacecraft Associated Microbes.</title>
        <authorList>
            <person name="Tran M.T."/>
            <person name="Wright A."/>
            <person name="Seuylemezian A."/>
            <person name="Eisen J."/>
            <person name="Coil D."/>
        </authorList>
    </citation>
    <scope>NUCLEOTIDE SEQUENCE</scope>
    <source>
        <strain evidence="2">214.1.1</strain>
    </source>
</reference>
<proteinExistence type="predicted"/>
<accession>A0A9X2DT18</accession>
<dbReference type="EMBL" id="JAMBOL010000010">
    <property type="protein sequence ID" value="MCM3714927.1"/>
    <property type="molecule type" value="Genomic_DNA"/>
</dbReference>
<feature type="compositionally biased region" description="Polar residues" evidence="1">
    <location>
        <begin position="538"/>
        <end position="555"/>
    </location>
</feature>
<evidence type="ECO:0000313" key="3">
    <source>
        <dbReference type="Proteomes" id="UP001139179"/>
    </source>
</evidence>
<protein>
    <recommendedName>
        <fullName evidence="4">Flagellar hook-length control protein-like C-terminal domain-containing protein</fullName>
    </recommendedName>
</protein>
<evidence type="ECO:0008006" key="4">
    <source>
        <dbReference type="Google" id="ProtNLM"/>
    </source>
</evidence>
<feature type="region of interest" description="Disordered" evidence="1">
    <location>
        <begin position="278"/>
        <end position="308"/>
    </location>
</feature>
<dbReference type="AlphaFoldDB" id="A0A9X2DT18"/>
<name>A0A9X2DT18_9BACI</name>
<dbReference type="Proteomes" id="UP001139179">
    <property type="component" value="Unassembled WGS sequence"/>
</dbReference>
<comment type="caution">
    <text evidence="2">The sequence shown here is derived from an EMBL/GenBank/DDBJ whole genome shotgun (WGS) entry which is preliminary data.</text>
</comment>
<sequence>MQIQQHTQAISQTPDRPVQLREGDVYRATIKERKGKDEAVLSIRGREVVARFEGGVPAGERTTIQVVDPASEVIQVKALGNSDRKLPATEQGSSARQQELTQTLRQLGVSQPTSELRQAAAMLMDKGVPLSKEAVADLQRFLQEGKPEQRLQTVQALANKRLDVTSSHLNAVHEALHGRPLNHVLTDLARELDPDFKAQPVQREQLDRQQPTVREVRQEVQRMTTVDRAAAHIERQLMPSVTGGQARVLSDAIENARTDAARGQEREGIARLVRALEQVDRPSAPSPSERPVQAERPQPSAPTPARPAEVEQVRQAVERAPSVERAAERLQEFAQKTPLDREGQRTVERAVAEAKHLDRIAADRILQTLQQSGQANSQQNQIKLIQEMRTALAREGVTESFRDQAQALLKQAGMRPETAEQLQRAVLQSEQLQTVAKERLLASLARIEQALPALSGTQPQQQPMALQEAIRQAETTLQREPSLARTIQQVQALLSEQALPAELNRQVNNSLEMAREFEEQGRELKARQELASLIEQVKASSPRSEAAQQRAESNTYVQNEQFQTSVEMASKSIAVTTITEKLAQMTAEFKTLQRDVSRQLDVVSRQIEQFRSQAQQQAKPLLETTIKKLDHAILRSEMMQFADMKTERQLMQASSQLHEAKKLLAKGQHQEANRIVKEVTELVERLNFKPSDTKVKHYTAASEQALRDAQLPGKNMPQQLGEIARGPMQEGSPRAMFEMIRSLGLNRDSELAQQLVAGRDQQLPDEQQRNLKTTLLQLARGEEEGARVQQLANQALNNLTGQQLLSRSDQQGNLQSMFFQLPLLLEEKVQNLQVFVNSRNEGEQVDWENCSLYFLMETPKMGEIGIVVSATERQLSVTLKNDQSDFQRKMEPLVAAAVEKLSEIGYSINGIKYAQLSTAERTEKENTETRQQPVFTEKGFDFKI</sequence>
<feature type="region of interest" description="Disordered" evidence="1">
    <location>
        <begin position="1"/>
        <end position="20"/>
    </location>
</feature>
<organism evidence="2 3">
    <name type="scientific">Halalkalibacter oceani</name>
    <dbReference type="NCBI Taxonomy" id="1653776"/>
    <lineage>
        <taxon>Bacteria</taxon>
        <taxon>Bacillati</taxon>
        <taxon>Bacillota</taxon>
        <taxon>Bacilli</taxon>
        <taxon>Bacillales</taxon>
        <taxon>Bacillaceae</taxon>
        <taxon>Halalkalibacter</taxon>
    </lineage>
</organism>